<organism evidence="2">
    <name type="scientific">marine sediment metagenome</name>
    <dbReference type="NCBI Taxonomy" id="412755"/>
    <lineage>
        <taxon>unclassified sequences</taxon>
        <taxon>metagenomes</taxon>
        <taxon>ecological metagenomes</taxon>
    </lineage>
</organism>
<feature type="compositionally biased region" description="Basic and acidic residues" evidence="1">
    <location>
        <begin position="106"/>
        <end position="117"/>
    </location>
</feature>
<sequence>MQHFKEVGLIPYEDGMSWKHRFRIDIPDELPEAVQKDIQDAFDKQVEDWFEKTPDATLAEVSACNEANGELLLNKMQAYVAEAMGVSREESDKVADPFMAPEPEQPELRNENELEHC</sequence>
<reference evidence="2" key="1">
    <citation type="journal article" date="2015" name="Nature">
        <title>Complex archaea that bridge the gap between prokaryotes and eukaryotes.</title>
        <authorList>
            <person name="Spang A."/>
            <person name="Saw J.H."/>
            <person name="Jorgensen S.L."/>
            <person name="Zaremba-Niedzwiedzka K."/>
            <person name="Martijn J."/>
            <person name="Lind A.E."/>
            <person name="van Eijk R."/>
            <person name="Schleper C."/>
            <person name="Guy L."/>
            <person name="Ettema T.J."/>
        </authorList>
    </citation>
    <scope>NUCLEOTIDE SEQUENCE</scope>
</reference>
<dbReference type="AlphaFoldDB" id="A0A0F8W757"/>
<gene>
    <name evidence="2" type="ORF">LCGC14_3104770</name>
</gene>
<comment type="caution">
    <text evidence="2">The sequence shown here is derived from an EMBL/GenBank/DDBJ whole genome shotgun (WGS) entry which is preliminary data.</text>
</comment>
<name>A0A0F8W757_9ZZZZ</name>
<evidence type="ECO:0000256" key="1">
    <source>
        <dbReference type="SAM" id="MobiDB-lite"/>
    </source>
</evidence>
<dbReference type="EMBL" id="LAZR01067010">
    <property type="protein sequence ID" value="KKK52453.1"/>
    <property type="molecule type" value="Genomic_DNA"/>
</dbReference>
<feature type="region of interest" description="Disordered" evidence="1">
    <location>
        <begin position="90"/>
        <end position="117"/>
    </location>
</feature>
<evidence type="ECO:0000313" key="2">
    <source>
        <dbReference type="EMBL" id="KKK52453.1"/>
    </source>
</evidence>
<protein>
    <submittedName>
        <fullName evidence="2">Uncharacterized protein</fullName>
    </submittedName>
</protein>
<accession>A0A0F8W757</accession>
<proteinExistence type="predicted"/>